<dbReference type="Pfam" id="PF02194">
    <property type="entry name" value="PXA"/>
    <property type="match status" value="1"/>
</dbReference>
<reference evidence="7" key="1">
    <citation type="submission" date="2022-11" db="UniProtKB">
        <authorList>
            <consortium name="WormBaseParasite"/>
        </authorList>
    </citation>
    <scope>IDENTIFICATION</scope>
</reference>
<dbReference type="SUPFAM" id="SSF48097">
    <property type="entry name" value="Regulator of G-protein signaling, RGS"/>
    <property type="match status" value="1"/>
</dbReference>
<dbReference type="AlphaFoldDB" id="A0A914X7F8"/>
<name>A0A914X7F8_9BILA</name>
<dbReference type="WBParaSite" id="PSAMB.scaffold66size88154.g1184.t1">
    <property type="protein sequence ID" value="PSAMB.scaffold66size88154.g1184.t1"/>
    <property type="gene ID" value="PSAMB.scaffold66size88154.g1184"/>
</dbReference>
<dbReference type="PROSITE" id="PS50195">
    <property type="entry name" value="PX"/>
    <property type="match status" value="1"/>
</dbReference>
<dbReference type="InterPro" id="IPR036871">
    <property type="entry name" value="PX_dom_sf"/>
</dbReference>
<feature type="region of interest" description="Disordered" evidence="2">
    <location>
        <begin position="575"/>
        <end position="636"/>
    </location>
</feature>
<dbReference type="PROSITE" id="PS51207">
    <property type="entry name" value="PXA"/>
    <property type="match status" value="1"/>
</dbReference>
<dbReference type="GO" id="GO:0097352">
    <property type="term" value="P:autophagosome maturation"/>
    <property type="evidence" value="ECO:0007669"/>
    <property type="project" value="TreeGrafter"/>
</dbReference>
<dbReference type="PANTHER" id="PTHR22775:SF44">
    <property type="entry name" value="SORTING NEXIN-14"/>
    <property type="match status" value="1"/>
</dbReference>
<feature type="domain" description="PX" evidence="4">
    <location>
        <begin position="640"/>
        <end position="762"/>
    </location>
</feature>
<evidence type="ECO:0000256" key="2">
    <source>
        <dbReference type="SAM" id="MobiDB-lite"/>
    </source>
</evidence>
<dbReference type="SMART" id="SM00312">
    <property type="entry name" value="PX"/>
    <property type="match status" value="1"/>
</dbReference>
<keyword evidence="6" id="KW-1185">Reference proteome</keyword>
<dbReference type="PROSITE" id="PS50132">
    <property type="entry name" value="RGS"/>
    <property type="match status" value="1"/>
</dbReference>
<feature type="compositionally biased region" description="Basic and acidic residues" evidence="2">
    <location>
        <begin position="594"/>
        <end position="611"/>
    </location>
</feature>
<evidence type="ECO:0000313" key="7">
    <source>
        <dbReference type="WBParaSite" id="PSAMB.scaffold66size88154.g1184.t1"/>
    </source>
</evidence>
<sequence length="1037" mass="117184">MSATHNGWLLLAINGPLAGLIGYVAIHVSFLSGVTCLLALAIGHYLARTVLFGGDHYIDLSGPIVSFIAQKLQGQGETPATDAPLLTRKRTTASSANSNGRPSTKVPPWQNLKIAEPVNAAIEEFIELTLKTYVNSWYDSEISEDRAFLQEIRYQIRYLGAGVVRKLEAIDLSTLILDHAVPVAVTHAEVYGRIKEHFGQNSSTETVEQRVLDFIRTTCLHRAMYTRTTELAYLRRVAELLMSRLIDQDRVAGWPADGHERSASAPWASHVARHFLRELVVFAFLLPALDIIADPEIINDLLILLFDPEPIIVHPHTPLPQVSFLEKLTQMAASSAPDSLLQVKLADIVLPQNTNLRYQFIQYLTDTRGPVNLLNFFMSVSDIQTIMRTPLASEQKQFEETHFAVWELYQRYVHASGADRIEQLPDDLVDEFRIALETKSDQQLLEKAVERSYRLAYHWLQYDHLIPFCQSESFMGNLCGSPPVADEELCDGGLPDHKVRRRHYNPHADSGFTFAKFRNRFVSVFVPSVTEGSLDVNQSQSQSQSPALVPRQQFSSVEWAADVVGSTILQTAPSILVTDDDNPDIASDSGVGAMEREMSESDLRSLDEDRQSSSSPMDVDDLDSQGGSIDSIDPMEPRDMTKWRVKIPKVEPRKDRDGKTVYVFIVTVDRLGANDSRPQRFSMVDRRYNEFFTLEAKLIEFHGSHIIMQPLPPKKTFVNKGRAFSEMLRPNFEKFLQRLCAQPELKGSEMLFAFLTSKDEIRDNFLPDLNPWRAVKRMPAKFSRERGQNLKFYLNGLFASVLSGVDTNGSERGGGGSMTKSKSTDIRSEAGSSISSWSIDKMLVKEKLINTPFRNNCGLDPDDPSLSSELHEKTASYRRHFSPITTSTYDALLFVSLKIFHVARWLFMVLVSARILLRETVDSTVRILLRRVLKVALHDLNIVRIVELLRDAIFYRETTQTTEQQRRARADLARRMTVDFLTTELPAPAIAVVGRDRFVNGVELLFECLQNPRLNKQLTYVLLDLLVQELFPDVKHS</sequence>
<feature type="domain" description="PXA" evidence="5">
    <location>
        <begin position="115"/>
        <end position="310"/>
    </location>
</feature>
<dbReference type="InterPro" id="IPR016137">
    <property type="entry name" value="RGS"/>
</dbReference>
<protein>
    <submittedName>
        <fullName evidence="7">Sorting nexin-14</fullName>
    </submittedName>
</protein>
<dbReference type="Gene3D" id="1.10.167.10">
    <property type="entry name" value="Regulator of G-protein Signalling 4, domain 2"/>
    <property type="match status" value="1"/>
</dbReference>
<dbReference type="InterPro" id="IPR001683">
    <property type="entry name" value="PX_dom"/>
</dbReference>
<dbReference type="Pfam" id="PF00787">
    <property type="entry name" value="PX"/>
    <property type="match status" value="1"/>
</dbReference>
<evidence type="ECO:0000259" key="5">
    <source>
        <dbReference type="PROSITE" id="PS51207"/>
    </source>
</evidence>
<evidence type="ECO:0000256" key="1">
    <source>
        <dbReference type="ARBA" id="ARBA00010883"/>
    </source>
</evidence>
<dbReference type="InterPro" id="IPR036305">
    <property type="entry name" value="RGS_sf"/>
</dbReference>
<proteinExistence type="inferred from homology"/>
<dbReference type="PANTHER" id="PTHR22775">
    <property type="entry name" value="SORTING NEXIN"/>
    <property type="match status" value="1"/>
</dbReference>
<dbReference type="SMART" id="SM00313">
    <property type="entry name" value="PXA"/>
    <property type="match status" value="1"/>
</dbReference>
<dbReference type="SUPFAM" id="SSF64268">
    <property type="entry name" value="PX domain"/>
    <property type="match status" value="1"/>
</dbReference>
<evidence type="ECO:0000313" key="6">
    <source>
        <dbReference type="Proteomes" id="UP000887566"/>
    </source>
</evidence>
<organism evidence="6 7">
    <name type="scientific">Plectus sambesii</name>
    <dbReference type="NCBI Taxonomy" id="2011161"/>
    <lineage>
        <taxon>Eukaryota</taxon>
        <taxon>Metazoa</taxon>
        <taxon>Ecdysozoa</taxon>
        <taxon>Nematoda</taxon>
        <taxon>Chromadorea</taxon>
        <taxon>Plectida</taxon>
        <taxon>Plectina</taxon>
        <taxon>Plectoidea</taxon>
        <taxon>Plectidae</taxon>
        <taxon>Plectus</taxon>
    </lineage>
</organism>
<dbReference type="Proteomes" id="UP000887566">
    <property type="component" value="Unplaced"/>
</dbReference>
<feature type="domain" description="RGS" evidence="3">
    <location>
        <begin position="357"/>
        <end position="478"/>
    </location>
</feature>
<dbReference type="InterPro" id="IPR003114">
    <property type="entry name" value="Phox_assoc"/>
</dbReference>
<evidence type="ECO:0000259" key="4">
    <source>
        <dbReference type="PROSITE" id="PS50195"/>
    </source>
</evidence>
<dbReference type="Pfam" id="PF08628">
    <property type="entry name" value="Nexin_C"/>
    <property type="match status" value="1"/>
</dbReference>
<dbReference type="InterPro" id="IPR044926">
    <property type="entry name" value="RGS_subdomain_2"/>
</dbReference>
<accession>A0A914X7F8</accession>
<evidence type="ECO:0000259" key="3">
    <source>
        <dbReference type="PROSITE" id="PS50132"/>
    </source>
</evidence>
<dbReference type="InterPro" id="IPR013937">
    <property type="entry name" value="Sorting_nexin_C"/>
</dbReference>
<dbReference type="Gene3D" id="3.30.1520.10">
    <property type="entry name" value="Phox-like domain"/>
    <property type="match status" value="1"/>
</dbReference>
<dbReference type="GO" id="GO:0035091">
    <property type="term" value="F:phosphatidylinositol binding"/>
    <property type="evidence" value="ECO:0007669"/>
    <property type="project" value="InterPro"/>
</dbReference>
<dbReference type="GO" id="GO:0005770">
    <property type="term" value="C:late endosome"/>
    <property type="evidence" value="ECO:0007669"/>
    <property type="project" value="TreeGrafter"/>
</dbReference>
<comment type="similarity">
    <text evidence="1">Belongs to the sorting nexin family.</text>
</comment>